<organism evidence="1">
    <name type="scientific">Agrobacterium albertimagni</name>
    <dbReference type="NCBI Taxonomy" id="147266"/>
    <lineage>
        <taxon>Bacteria</taxon>
        <taxon>Pseudomonadati</taxon>
        <taxon>Pseudomonadota</taxon>
        <taxon>Alphaproteobacteria</taxon>
        <taxon>Hyphomicrobiales</taxon>
        <taxon>Rhizobiaceae</taxon>
        <taxon>Rhizobium/Agrobacterium group</taxon>
        <taxon>Agrobacterium</taxon>
    </lineage>
</organism>
<gene>
    <name evidence="1" type="ORF">ENP70_19245</name>
</gene>
<dbReference type="AlphaFoldDB" id="A0A7C1PB42"/>
<sequence length="115" mass="13167">MADEVEHLSNTLMWTVGMITQAGPDELKRMANAYREAQELVSQLPIAEEGARPRIIACFHRSNEYRAADDIACVGWILTAIQERVNEGDLRDWRKLRTVVKQMVKLLREPAHSVH</sequence>
<evidence type="ECO:0000313" key="1">
    <source>
        <dbReference type="EMBL" id="HEB45772.1"/>
    </source>
</evidence>
<protein>
    <submittedName>
        <fullName evidence="1">Uncharacterized protein</fullName>
    </submittedName>
</protein>
<dbReference type="EMBL" id="DSKI01000988">
    <property type="protein sequence ID" value="HEB45772.1"/>
    <property type="molecule type" value="Genomic_DNA"/>
</dbReference>
<reference evidence="1" key="1">
    <citation type="journal article" date="2020" name="mSystems">
        <title>Genome- and Community-Level Interaction Insights into Carbon Utilization and Element Cycling Functions of Hydrothermarchaeota in Hydrothermal Sediment.</title>
        <authorList>
            <person name="Zhou Z."/>
            <person name="Liu Y."/>
            <person name="Xu W."/>
            <person name="Pan J."/>
            <person name="Luo Z.H."/>
            <person name="Li M."/>
        </authorList>
    </citation>
    <scope>NUCLEOTIDE SEQUENCE [LARGE SCALE GENOMIC DNA]</scope>
    <source>
        <strain evidence="1">SpSt-243</strain>
    </source>
</reference>
<proteinExistence type="predicted"/>
<accession>A0A7C1PB42</accession>
<comment type="caution">
    <text evidence="1">The sequence shown here is derived from an EMBL/GenBank/DDBJ whole genome shotgun (WGS) entry which is preliminary data.</text>
</comment>
<name>A0A7C1PB42_9HYPH</name>